<dbReference type="InterPro" id="IPR029044">
    <property type="entry name" value="Nucleotide-diphossugar_trans"/>
</dbReference>
<keyword evidence="3" id="KW-0489">Methyltransferase</keyword>
<dbReference type="Gene3D" id="3.40.50.150">
    <property type="entry name" value="Vaccinia Virus protein VP39"/>
    <property type="match status" value="1"/>
</dbReference>
<feature type="domain" description="Glycosyltransferase 2-like" evidence="2">
    <location>
        <begin position="378"/>
        <end position="492"/>
    </location>
</feature>
<dbReference type="PANTHER" id="PTHR43685">
    <property type="entry name" value="GLYCOSYLTRANSFERASE"/>
    <property type="match status" value="1"/>
</dbReference>
<dbReference type="CDD" id="cd04184">
    <property type="entry name" value="GT2_RfbC_Mx_like"/>
    <property type="match status" value="1"/>
</dbReference>
<dbReference type="EMBL" id="CP042910">
    <property type="protein sequence ID" value="QEG18762.1"/>
    <property type="molecule type" value="Genomic_DNA"/>
</dbReference>
<dbReference type="InterPro" id="IPR001173">
    <property type="entry name" value="Glyco_trans_2-like"/>
</dbReference>
<accession>A0ABX5YT61</accession>
<dbReference type="Pfam" id="PF00535">
    <property type="entry name" value="Glycos_transf_2"/>
    <property type="match status" value="2"/>
</dbReference>
<protein>
    <submittedName>
        <fullName evidence="3">Demethylmacrocin O-methyltransferase</fullName>
        <ecNumber evidence="3">2.1.1.102</ecNumber>
    </submittedName>
</protein>
<keyword evidence="4" id="KW-1185">Reference proteome</keyword>
<dbReference type="InterPro" id="IPR029063">
    <property type="entry name" value="SAM-dependent_MTases_sf"/>
</dbReference>
<feature type="domain" description="Glycosyltransferase 2-like" evidence="2">
    <location>
        <begin position="636"/>
        <end position="759"/>
    </location>
</feature>
<keyword evidence="1" id="KW-0175">Coiled coil</keyword>
<dbReference type="RefSeq" id="WP_002647036.1">
    <property type="nucleotide sequence ID" value="NZ_CP042910.1"/>
</dbReference>
<evidence type="ECO:0000313" key="3">
    <source>
        <dbReference type="EMBL" id="QEG18762.1"/>
    </source>
</evidence>
<organism evidence="3 4">
    <name type="scientific">Gimesia maris</name>
    <dbReference type="NCBI Taxonomy" id="122"/>
    <lineage>
        <taxon>Bacteria</taxon>
        <taxon>Pseudomonadati</taxon>
        <taxon>Planctomycetota</taxon>
        <taxon>Planctomycetia</taxon>
        <taxon>Planctomycetales</taxon>
        <taxon>Planctomycetaceae</taxon>
        <taxon>Gimesia</taxon>
    </lineage>
</organism>
<dbReference type="InterPro" id="IPR050834">
    <property type="entry name" value="Glycosyltransf_2"/>
</dbReference>
<gene>
    <name evidence="3" type="primary">tylE</name>
    <name evidence="3" type="ORF">GmarT_46530</name>
</gene>
<dbReference type="GO" id="GO:0032259">
    <property type="term" value="P:methylation"/>
    <property type="evidence" value="ECO:0007669"/>
    <property type="project" value="UniProtKB-KW"/>
</dbReference>
<dbReference type="EC" id="2.1.1.102" evidence="3"/>
<dbReference type="CDD" id="cd04186">
    <property type="entry name" value="GT_2_like_c"/>
    <property type="match status" value="1"/>
</dbReference>
<reference evidence="3 4" key="1">
    <citation type="submission" date="2019-08" db="EMBL/GenBank/DDBJ databases">
        <title>Deep-cultivation of Planctomycetes and their phenomic and genomic characterization uncovers novel biology.</title>
        <authorList>
            <person name="Wiegand S."/>
            <person name="Jogler M."/>
            <person name="Boedeker C."/>
            <person name="Pinto D."/>
            <person name="Vollmers J."/>
            <person name="Rivas-Marin E."/>
            <person name="Kohn T."/>
            <person name="Peeters S.H."/>
            <person name="Heuer A."/>
            <person name="Rast P."/>
            <person name="Oberbeckmann S."/>
            <person name="Bunk B."/>
            <person name="Jeske O."/>
            <person name="Meyerdierks A."/>
            <person name="Storesund J.E."/>
            <person name="Kallscheuer N."/>
            <person name="Luecker S."/>
            <person name="Lage O.M."/>
            <person name="Pohl T."/>
            <person name="Merkel B.J."/>
            <person name="Hornburger P."/>
            <person name="Mueller R.-W."/>
            <person name="Bruemmer F."/>
            <person name="Labrenz M."/>
            <person name="Spormann A.M."/>
            <person name="Op den Camp H."/>
            <person name="Overmann J."/>
            <person name="Amann R."/>
            <person name="Jetten M.S.M."/>
            <person name="Mascher T."/>
            <person name="Medema M.H."/>
            <person name="Devos D.P."/>
            <person name="Kaster A.-K."/>
            <person name="Ovreas L."/>
            <person name="Rohde M."/>
            <person name="Galperin M.Y."/>
            <person name="Jogler C."/>
        </authorList>
    </citation>
    <scope>NUCLEOTIDE SEQUENCE [LARGE SCALE GENOMIC DNA]</scope>
    <source>
        <strain evidence="3 4">DSM 8797</strain>
    </source>
</reference>
<evidence type="ECO:0000259" key="2">
    <source>
        <dbReference type="Pfam" id="PF00535"/>
    </source>
</evidence>
<keyword evidence="3" id="KW-0808">Transferase</keyword>
<dbReference type="GeneID" id="98649114"/>
<dbReference type="Gene3D" id="3.90.550.10">
    <property type="entry name" value="Spore Coat Polysaccharide Biosynthesis Protein SpsA, Chain A"/>
    <property type="match status" value="2"/>
</dbReference>
<dbReference type="PANTHER" id="PTHR43685:SF2">
    <property type="entry name" value="GLYCOSYLTRANSFERASE 2-LIKE DOMAIN-CONTAINING PROTEIN"/>
    <property type="match status" value="1"/>
</dbReference>
<sequence>MSKKSLQHIYKNHEGKVSDKWTLYISEYERLFADFRTVPVRLLEIGIQNGGSLDIWSKYFDTLKKAVGCEINPDSGKLKYENPNVMVVIGDANEDPTEQEILEQCQSFEIIIDDGSHKSSDIISSFNRYFPYLENNGVYVAEDLHCSYWNEFGGGLFDPFSSMAFFKHLADIINHESWGINKKRVDLLRNFEEHYQLSFNEDILRTIHSIEFMNSMCVIHKASPEQNLLGERIITGQSDEVLSLSNMPRDFEKFVPDESENKWSSHSFNLELSYSSKLKEIEQLKKQNSTFEEEIANLKQTNTDLNQLVQNILNSHSWLITRPLRGFGRAARSLKKLIDPRRYQDMTSNYDVWSRVTGIKEAEEILTRLPELKSPLISIILPTYNTKEKILRACIESVLAQTYSNWELCIADDASTKSRVRDVINEYSKQDSRIKSVFRTENGHISEAMISAAELMEGDYISFLDHDDELNKNALLFIVDAINRSPESEFFYSDEDHINEHGKHQSPFFKPDWSPSLLCSQNYIGHFLCLSKSLYERVGGIRRGFDGAQDYDLVLRAGDAAENVYHIPKVLYHWREHENSTSSNSECKPYAHDAGKAAVADFLNQKYGSRFIKVNDGEGLFTYSPQFRFDSEHRVSIIIPTKDKIDLLDDCIESIRNRSSHINWEIIIVDNRSEETASKEYFSTVVQDSRIKVVEADVEFNWSMINNIGAKAATGDVFVFLNNDTLVITPDWIEKLASMASLPEVGLVGPQLLYEDNTIQHAGVVVGMGGWADHVFKNQLPVHRSGPFVSPMLNRNVLAITGACQVIERAKFEQLGGFDEQFIICGSDVDICIRAHQQGLQNVYCADAALHHLESKSRSSFIPKQDFLMSEIRYAPYRNDKGDPYFNENLDLMSTMPRMLTNA</sequence>
<evidence type="ECO:0000256" key="1">
    <source>
        <dbReference type="SAM" id="Coils"/>
    </source>
</evidence>
<dbReference type="Proteomes" id="UP000322887">
    <property type="component" value="Chromosome"/>
</dbReference>
<dbReference type="SUPFAM" id="SSF53335">
    <property type="entry name" value="S-adenosyl-L-methionine-dependent methyltransferases"/>
    <property type="match status" value="1"/>
</dbReference>
<dbReference type="SUPFAM" id="SSF53448">
    <property type="entry name" value="Nucleotide-diphospho-sugar transferases"/>
    <property type="match status" value="2"/>
</dbReference>
<dbReference type="GO" id="GO:0030770">
    <property type="term" value="F:demethylmacrocin O-methyltransferase activity"/>
    <property type="evidence" value="ECO:0007669"/>
    <property type="project" value="UniProtKB-EC"/>
</dbReference>
<proteinExistence type="predicted"/>
<name>A0ABX5YT61_9PLAN</name>
<feature type="coiled-coil region" evidence="1">
    <location>
        <begin position="274"/>
        <end position="315"/>
    </location>
</feature>
<evidence type="ECO:0000313" key="4">
    <source>
        <dbReference type="Proteomes" id="UP000322887"/>
    </source>
</evidence>